<reference evidence="1 2" key="1">
    <citation type="submission" date="2018-02" db="EMBL/GenBank/DDBJ databases">
        <title>Genomic Reconstructions from Amazon Rainforest and Pasture Soil Reveal Novel Insights into the Physiology of Candidate Phyla in Tropical Sites.</title>
        <authorList>
            <person name="Kroeger M.E."/>
            <person name="Delmont T."/>
            <person name="Eren A.M."/>
            <person name="Guo J."/>
            <person name="Meyer K.M."/>
            <person name="Khan K."/>
            <person name="Rodrigues J.L.M."/>
            <person name="Bohannan B.J.M."/>
            <person name="Tringe S."/>
            <person name="Borges C.D."/>
            <person name="Tiedje J."/>
            <person name="Tsai S.M."/>
            <person name="Nusslein K."/>
        </authorList>
    </citation>
    <scope>NUCLEOTIDE SEQUENCE [LARGE SCALE GENOMIC DNA]</scope>
    <source>
        <strain evidence="1">Amazon FNV 2010 28 9</strain>
    </source>
</reference>
<evidence type="ECO:0000313" key="2">
    <source>
        <dbReference type="Proteomes" id="UP000246104"/>
    </source>
</evidence>
<protein>
    <submittedName>
        <fullName evidence="1">Uncharacterized protein</fullName>
    </submittedName>
</protein>
<name>A0A317JPT5_9BACT</name>
<sequence>MKDGPTNKLAKKFFEMGGDVAGSFIQDSMQISQTEIQKIADGLDCGNISFFTPLPTRRFTFAFNKNDFQLFPGEKLPKSLPSDYKTEAEDYFIFFIQASKGSFFLVGLYFDFTNWITARASGNPFEEEDLMEDVAEEIKEKMGFKNVNYFPGNESVTMNMFELNDSLHFFAFQA</sequence>
<evidence type="ECO:0000313" key="1">
    <source>
        <dbReference type="EMBL" id="PWU22581.1"/>
    </source>
</evidence>
<accession>A0A317JPT5</accession>
<proteinExistence type="predicted"/>
<gene>
    <name evidence="1" type="ORF">C5B42_05675</name>
</gene>
<dbReference type="AlphaFoldDB" id="A0A317JPT5"/>
<dbReference type="EMBL" id="PSRQ01000061">
    <property type="protein sequence ID" value="PWU22581.1"/>
    <property type="molecule type" value="Genomic_DNA"/>
</dbReference>
<organism evidence="1 2">
    <name type="scientific">Candidatus Cerribacteria bacterium 'Amazon FNV 2010 28 9'</name>
    <dbReference type="NCBI Taxonomy" id="2081795"/>
    <lineage>
        <taxon>Bacteria</taxon>
        <taxon>Candidatus Cerribacteria</taxon>
    </lineage>
</organism>
<comment type="caution">
    <text evidence="1">The sequence shown here is derived from an EMBL/GenBank/DDBJ whole genome shotgun (WGS) entry which is preliminary data.</text>
</comment>
<dbReference type="Proteomes" id="UP000246104">
    <property type="component" value="Unassembled WGS sequence"/>
</dbReference>